<evidence type="ECO:0000313" key="2">
    <source>
        <dbReference type="WBParaSite" id="ALUE_0002305901-mRNA-1"/>
    </source>
</evidence>
<proteinExistence type="predicted"/>
<evidence type="ECO:0000313" key="1">
    <source>
        <dbReference type="Proteomes" id="UP000036681"/>
    </source>
</evidence>
<organism evidence="1 2">
    <name type="scientific">Ascaris lumbricoides</name>
    <name type="common">Giant roundworm</name>
    <dbReference type="NCBI Taxonomy" id="6252"/>
    <lineage>
        <taxon>Eukaryota</taxon>
        <taxon>Metazoa</taxon>
        <taxon>Ecdysozoa</taxon>
        <taxon>Nematoda</taxon>
        <taxon>Chromadorea</taxon>
        <taxon>Rhabditida</taxon>
        <taxon>Spirurina</taxon>
        <taxon>Ascaridomorpha</taxon>
        <taxon>Ascaridoidea</taxon>
        <taxon>Ascarididae</taxon>
        <taxon>Ascaris</taxon>
    </lineage>
</organism>
<sequence length="172" mass="19649">MDRLKKFLTEKKVNKNFKKAGIGYRLTDDTSKVASVRPGTMQQNAQSQVITSHISLHSNIVFENRQQPSMERIATADVAAQAAYKRLNLGAKQETATQRNIRLRAMKELEEERRAREMESNRHSASNETHPMEKHVGEIDVKEFEHSNAIKGVFFTCELLGDDIILTKEEVH</sequence>
<keyword evidence="1" id="KW-1185">Reference proteome</keyword>
<dbReference type="GO" id="GO:0005737">
    <property type="term" value="C:cytoplasm"/>
    <property type="evidence" value="ECO:0007669"/>
    <property type="project" value="TreeGrafter"/>
</dbReference>
<accession>A0A0M3IWD1</accession>
<dbReference type="Proteomes" id="UP000036681">
    <property type="component" value="Unplaced"/>
</dbReference>
<dbReference type="WBParaSite" id="ALUE_0002305901-mRNA-1">
    <property type="protein sequence ID" value="ALUE_0002305901-mRNA-1"/>
    <property type="gene ID" value="ALUE_0002305901"/>
</dbReference>
<name>A0A0M3IWD1_ASCLU</name>
<protein>
    <submittedName>
        <fullName evidence="2">IBB domain-containing protein</fullName>
    </submittedName>
</protein>
<dbReference type="AlphaFoldDB" id="A0A0M3IWD1"/>
<dbReference type="PANTHER" id="PTHR23153:SF38">
    <property type="entry name" value="UBX DOMAIN-CONTAINING PROTEIN 6"/>
    <property type="match status" value="1"/>
</dbReference>
<dbReference type="PANTHER" id="PTHR23153">
    <property type="entry name" value="UBX-RELATED"/>
    <property type="match status" value="1"/>
</dbReference>
<reference evidence="2" key="1">
    <citation type="submission" date="2017-02" db="UniProtKB">
        <authorList>
            <consortium name="WormBaseParasite"/>
        </authorList>
    </citation>
    <scope>IDENTIFICATION</scope>
</reference>